<proteinExistence type="predicted"/>
<dbReference type="AlphaFoldDB" id="A0A4P2R2A1"/>
<evidence type="ECO:0000313" key="2">
    <source>
        <dbReference type="Proteomes" id="UP000295497"/>
    </source>
</evidence>
<reference evidence="1 2" key="1">
    <citation type="submission" date="2015-09" db="EMBL/GenBank/DDBJ databases">
        <title>Sorangium comparison.</title>
        <authorList>
            <person name="Zaburannyi N."/>
            <person name="Bunk B."/>
            <person name="Overmann J."/>
            <person name="Mueller R."/>
        </authorList>
    </citation>
    <scope>NUCLEOTIDE SEQUENCE [LARGE SCALE GENOMIC DNA]</scope>
    <source>
        <strain evidence="1 2">So ce836</strain>
    </source>
</reference>
<gene>
    <name evidence="1" type="ORF">SOCE836_093100</name>
</gene>
<dbReference type="Proteomes" id="UP000295497">
    <property type="component" value="Chromosome"/>
</dbReference>
<accession>A0A4P2R2A1</accession>
<evidence type="ECO:0000313" key="1">
    <source>
        <dbReference type="EMBL" id="AUX37090.1"/>
    </source>
</evidence>
<name>A0A4P2R2A1_SORCE</name>
<organism evidence="1 2">
    <name type="scientific">Sorangium cellulosum</name>
    <name type="common">Polyangium cellulosum</name>
    <dbReference type="NCBI Taxonomy" id="56"/>
    <lineage>
        <taxon>Bacteria</taxon>
        <taxon>Pseudomonadati</taxon>
        <taxon>Myxococcota</taxon>
        <taxon>Polyangia</taxon>
        <taxon>Polyangiales</taxon>
        <taxon>Polyangiaceae</taxon>
        <taxon>Sorangium</taxon>
    </lineage>
</organism>
<sequence length="276" mass="32058">MNPPPRASVYEYRHANLKMKIHSDQLTVFQQDALRRFEMDMVEHLRQFSPIHSDLMGDRALRELIRFGADQANRYGFSKRGPVRLYIELIFILGVDFDTDPQLPWTKEILRDPNFSDQMLRAKQLYERALFYIERVTGPDYHLSRTAIGRVFQGRIVDSRVSAEYISDEVVEYLYGIHPQKCEYVGRPVLHEIYRKALQLAEQHGIGCYSGVALCAGLMLVFGHGFIHDPKIPWVSAVFAARPAHEPETWLNEFYSLAMAYLTRIAEMARGERLVY</sequence>
<dbReference type="EMBL" id="CP012672">
    <property type="protein sequence ID" value="AUX37090.1"/>
    <property type="molecule type" value="Genomic_DNA"/>
</dbReference>
<protein>
    <submittedName>
        <fullName evidence="1">Uncharacterized protein</fullName>
    </submittedName>
</protein>